<dbReference type="Pfam" id="PF01872">
    <property type="entry name" value="RibD_C"/>
    <property type="match status" value="1"/>
</dbReference>
<reference evidence="12 13" key="1">
    <citation type="submission" date="2024-07" db="EMBL/GenBank/DDBJ databases">
        <title>Section-level genome sequencing and comparative genomics of Aspergillus sections Usti and Cavernicolus.</title>
        <authorList>
            <consortium name="Lawrence Berkeley National Laboratory"/>
            <person name="Nybo J.L."/>
            <person name="Vesth T.C."/>
            <person name="Theobald S."/>
            <person name="Frisvad J.C."/>
            <person name="Larsen T.O."/>
            <person name="Kjaerboelling I."/>
            <person name="Rothschild-Mancinelli K."/>
            <person name="Lyhne E.K."/>
            <person name="Kogle M.E."/>
            <person name="Barry K."/>
            <person name="Clum A."/>
            <person name="Na H."/>
            <person name="Ledsgaard L."/>
            <person name="Lin J."/>
            <person name="Lipzen A."/>
            <person name="Kuo A."/>
            <person name="Riley R."/>
            <person name="Mondo S."/>
            <person name="Labutti K."/>
            <person name="Haridas S."/>
            <person name="Pangalinan J."/>
            <person name="Salamov A.A."/>
            <person name="Simmons B.A."/>
            <person name="Magnuson J.K."/>
            <person name="Chen J."/>
            <person name="Drula E."/>
            <person name="Henrissat B."/>
            <person name="Wiebenga A."/>
            <person name="Lubbers R.J."/>
            <person name="Gomes A.C."/>
            <person name="Makela M.R."/>
            <person name="Stajich J."/>
            <person name="Grigoriev I.V."/>
            <person name="Mortensen U.H."/>
            <person name="De Vries R.P."/>
            <person name="Baker S.E."/>
            <person name="Andersen M.R."/>
        </authorList>
    </citation>
    <scope>NUCLEOTIDE SEQUENCE [LARGE SCALE GENOMIC DNA]</scope>
    <source>
        <strain evidence="12 13">CBS 209.92</strain>
    </source>
</reference>
<gene>
    <name evidence="12" type="ORF">BJX66DRAFT_205051</name>
</gene>
<sequence>MPPSAAPSRPWKTRLFTATSLNDYLARSDHSITWLTSPTPNPSHAVPTPPERKTTPTFEQHMSTVDFIVMGRQTFDVCLSLPEWPYPKKELLVLSRGMDCLPVDLMRGKGLGQSGEGNGKVRVVRSIEEVKQVLDAEVRSGRMVYVDGGQTAREFLRRGWVDEVVLTVAPVVLAGGGRGLFCGLGAELEAEGMGDLEFTLVGVDVIENGMVKVYYRVKGNGESEICESGHI</sequence>
<keyword evidence="13" id="KW-1185">Reference proteome</keyword>
<dbReference type="EC" id="1.1.1.302" evidence="3"/>
<evidence type="ECO:0000256" key="6">
    <source>
        <dbReference type="ARBA" id="ARBA00030073"/>
    </source>
</evidence>
<evidence type="ECO:0000256" key="1">
    <source>
        <dbReference type="ARBA" id="ARBA00003555"/>
    </source>
</evidence>
<comment type="function">
    <text evidence="1">Catalyzes an early step in riboflavin biosynthesis, the NADPH-dependent reduction of the ribose side chain of 2,5-diamino-6-ribosylamino-4(3H)-pyrimidinone 5'-phosphate, yielding 2,5-diamino-6-ribitylamino-4(3H)-pyrimidinone 5'-phosphate.</text>
</comment>
<dbReference type="EMBL" id="JBFTWV010000048">
    <property type="protein sequence ID" value="KAL2794135.1"/>
    <property type="molecule type" value="Genomic_DNA"/>
</dbReference>
<organism evidence="12 13">
    <name type="scientific">Aspergillus keveii</name>
    <dbReference type="NCBI Taxonomy" id="714993"/>
    <lineage>
        <taxon>Eukaryota</taxon>
        <taxon>Fungi</taxon>
        <taxon>Dikarya</taxon>
        <taxon>Ascomycota</taxon>
        <taxon>Pezizomycotina</taxon>
        <taxon>Eurotiomycetes</taxon>
        <taxon>Eurotiomycetidae</taxon>
        <taxon>Eurotiales</taxon>
        <taxon>Aspergillaceae</taxon>
        <taxon>Aspergillus</taxon>
        <taxon>Aspergillus subgen. Nidulantes</taxon>
    </lineage>
</organism>
<evidence type="ECO:0000256" key="4">
    <source>
        <dbReference type="ARBA" id="ARBA00015035"/>
    </source>
</evidence>
<dbReference type="InterPro" id="IPR024072">
    <property type="entry name" value="DHFR-like_dom_sf"/>
</dbReference>
<keyword evidence="5" id="KW-0686">Riboflavin biosynthesis</keyword>
<dbReference type="SUPFAM" id="SSF53597">
    <property type="entry name" value="Dihydrofolate reductase-like"/>
    <property type="match status" value="1"/>
</dbReference>
<dbReference type="PANTHER" id="PTHR38011:SF11">
    <property type="entry name" value="2,5-DIAMINO-6-RIBOSYLAMINO-4(3H)-PYRIMIDINONE 5'-PHOSPHATE REDUCTASE"/>
    <property type="match status" value="1"/>
</dbReference>
<dbReference type="InterPro" id="IPR002734">
    <property type="entry name" value="RibDG_C"/>
</dbReference>
<comment type="caution">
    <text evidence="12">The sequence shown here is derived from an EMBL/GenBank/DDBJ whole genome shotgun (WGS) entry which is preliminary data.</text>
</comment>
<evidence type="ECO:0000313" key="12">
    <source>
        <dbReference type="EMBL" id="KAL2794135.1"/>
    </source>
</evidence>
<feature type="region of interest" description="Disordered" evidence="10">
    <location>
        <begin position="35"/>
        <end position="56"/>
    </location>
</feature>
<feature type="domain" description="Bacterial bifunctional deaminase-reductase C-terminal" evidence="11">
    <location>
        <begin position="120"/>
        <end position="211"/>
    </location>
</feature>
<evidence type="ECO:0000256" key="9">
    <source>
        <dbReference type="ARBA" id="ARBA00049020"/>
    </source>
</evidence>
<evidence type="ECO:0000256" key="7">
    <source>
        <dbReference type="ARBA" id="ARBA00031630"/>
    </source>
</evidence>
<comment type="similarity">
    <text evidence="2">Belongs to the HTP reductase family.</text>
</comment>
<accession>A0ABR4G541</accession>
<comment type="catalytic activity">
    <reaction evidence="9">
        <text>2,5-diamino-6-(1-D-ribitylamino)pyrimidin-4(3H)-one 5'-phosphate + NADP(+) = 2,5-diamino-6-(1-D-ribosylamino)pyrimidin-4(3H)-one 5'-phosphate + NADPH + H(+)</text>
        <dbReference type="Rhea" id="RHEA:27278"/>
        <dbReference type="ChEBI" id="CHEBI:15378"/>
        <dbReference type="ChEBI" id="CHEBI:57783"/>
        <dbReference type="ChEBI" id="CHEBI:58349"/>
        <dbReference type="ChEBI" id="CHEBI:58890"/>
        <dbReference type="ChEBI" id="CHEBI:59545"/>
        <dbReference type="EC" id="1.1.1.302"/>
    </reaction>
</comment>
<name>A0ABR4G541_9EURO</name>
<proteinExistence type="inferred from homology"/>
<evidence type="ECO:0000256" key="10">
    <source>
        <dbReference type="SAM" id="MobiDB-lite"/>
    </source>
</evidence>
<evidence type="ECO:0000256" key="5">
    <source>
        <dbReference type="ARBA" id="ARBA00022619"/>
    </source>
</evidence>
<evidence type="ECO:0000256" key="2">
    <source>
        <dbReference type="ARBA" id="ARBA00009723"/>
    </source>
</evidence>
<dbReference type="Gene3D" id="3.40.430.10">
    <property type="entry name" value="Dihydrofolate Reductase, subunit A"/>
    <property type="match status" value="1"/>
</dbReference>
<evidence type="ECO:0000259" key="11">
    <source>
        <dbReference type="Pfam" id="PF01872"/>
    </source>
</evidence>
<dbReference type="InterPro" id="IPR050765">
    <property type="entry name" value="Riboflavin_Biosynth_HTPR"/>
</dbReference>
<evidence type="ECO:0000256" key="3">
    <source>
        <dbReference type="ARBA" id="ARBA00012851"/>
    </source>
</evidence>
<evidence type="ECO:0000256" key="8">
    <source>
        <dbReference type="ARBA" id="ARBA00047550"/>
    </source>
</evidence>
<comment type="catalytic activity">
    <reaction evidence="8">
        <text>2,5-diamino-6-(1-D-ribitylamino)pyrimidin-4(3H)-one 5'-phosphate + NAD(+) = 2,5-diamino-6-(1-D-ribosylamino)pyrimidin-4(3H)-one 5'-phosphate + NADH + H(+)</text>
        <dbReference type="Rhea" id="RHEA:27274"/>
        <dbReference type="ChEBI" id="CHEBI:15378"/>
        <dbReference type="ChEBI" id="CHEBI:57540"/>
        <dbReference type="ChEBI" id="CHEBI:57945"/>
        <dbReference type="ChEBI" id="CHEBI:58890"/>
        <dbReference type="ChEBI" id="CHEBI:59545"/>
        <dbReference type="EC" id="1.1.1.302"/>
    </reaction>
</comment>
<dbReference type="PANTHER" id="PTHR38011">
    <property type="entry name" value="DIHYDROFOLATE REDUCTASE FAMILY PROTEIN (AFU_ORTHOLOGUE AFUA_8G06820)"/>
    <property type="match status" value="1"/>
</dbReference>
<evidence type="ECO:0000313" key="13">
    <source>
        <dbReference type="Proteomes" id="UP001610563"/>
    </source>
</evidence>
<protein>
    <recommendedName>
        <fullName evidence="4">2,5-diamino-6-ribosylamino-4(3H)-pyrimidinone 5'-phosphate reductase</fullName>
        <ecNumber evidence="3">1.1.1.302</ecNumber>
    </recommendedName>
    <alternativeName>
        <fullName evidence="7">2,5-diamino-6-(5-phospho-D-ribosylamino)pyrimidin-4(3H)-one reductase</fullName>
    </alternativeName>
    <alternativeName>
        <fullName evidence="6">2,5-diamino-6-ribitylamino-4(3H)-pyrimidinone 5'-phosphate synthase</fullName>
    </alternativeName>
</protein>
<dbReference type="Proteomes" id="UP001610563">
    <property type="component" value="Unassembled WGS sequence"/>
</dbReference>